<dbReference type="Proteomes" id="UP000033949">
    <property type="component" value="Unassembled WGS sequence"/>
</dbReference>
<proteinExistence type="predicted"/>
<sequence length="90" mass="10669">MKTLIVEKPWGKFEQFTHNEMTTVKILSVNRGSSLSLQHHSHRTEFWRVVSGHPVVTIGEKKIKANPDNGKMIMYRFWRYPMEILKKMIL</sequence>
<organism evidence="2 3">
    <name type="scientific">Candidatus Nomurabacteria bacterium GW2011_GWC2_41_8</name>
    <dbReference type="NCBI Taxonomy" id="1618755"/>
    <lineage>
        <taxon>Bacteria</taxon>
        <taxon>Candidatus Nomuraibacteriota</taxon>
    </lineage>
</organism>
<gene>
    <name evidence="2" type="ORF">UU82_C0017G0014</name>
</gene>
<evidence type="ECO:0000313" key="2">
    <source>
        <dbReference type="EMBL" id="KKS23880.1"/>
    </source>
</evidence>
<dbReference type="Pfam" id="PF01050">
    <property type="entry name" value="MannoseP_isomer"/>
    <property type="match status" value="1"/>
</dbReference>
<feature type="domain" description="Mannose-6-phosphate isomerase type II C-terminal" evidence="1">
    <location>
        <begin position="6"/>
        <end position="69"/>
    </location>
</feature>
<evidence type="ECO:0000259" key="1">
    <source>
        <dbReference type="Pfam" id="PF01050"/>
    </source>
</evidence>
<evidence type="ECO:0000313" key="3">
    <source>
        <dbReference type="Proteomes" id="UP000033949"/>
    </source>
</evidence>
<dbReference type="Gene3D" id="2.60.120.10">
    <property type="entry name" value="Jelly Rolls"/>
    <property type="match status" value="1"/>
</dbReference>
<keyword evidence="2" id="KW-0413">Isomerase</keyword>
<dbReference type="AlphaFoldDB" id="A0A0G0XG58"/>
<dbReference type="InterPro" id="IPR001538">
    <property type="entry name" value="Man6P_isomerase-2_C"/>
</dbReference>
<dbReference type="PANTHER" id="PTHR46390">
    <property type="entry name" value="MANNOSE-1-PHOSPHATE GUANYLYLTRANSFERASE"/>
    <property type="match status" value="1"/>
</dbReference>
<dbReference type="InterPro" id="IPR011051">
    <property type="entry name" value="RmlC_Cupin_sf"/>
</dbReference>
<dbReference type="InterPro" id="IPR051161">
    <property type="entry name" value="Mannose-6P_isomerase_type2"/>
</dbReference>
<dbReference type="GO" id="GO:0004475">
    <property type="term" value="F:mannose-1-phosphate guanylyltransferase (GTP) activity"/>
    <property type="evidence" value="ECO:0007669"/>
    <property type="project" value="TreeGrafter"/>
</dbReference>
<dbReference type="GO" id="GO:0009298">
    <property type="term" value="P:GDP-mannose biosynthetic process"/>
    <property type="evidence" value="ECO:0007669"/>
    <property type="project" value="TreeGrafter"/>
</dbReference>
<protein>
    <submittedName>
        <fullName evidence="2">Mannose-6-phosphate isomerase, type II</fullName>
    </submittedName>
</protein>
<dbReference type="InterPro" id="IPR014710">
    <property type="entry name" value="RmlC-like_jellyroll"/>
</dbReference>
<dbReference type="GO" id="GO:0016853">
    <property type="term" value="F:isomerase activity"/>
    <property type="evidence" value="ECO:0007669"/>
    <property type="project" value="UniProtKB-KW"/>
</dbReference>
<dbReference type="PANTHER" id="PTHR46390:SF1">
    <property type="entry name" value="MANNOSE-1-PHOSPHATE GUANYLYLTRANSFERASE"/>
    <property type="match status" value="1"/>
</dbReference>
<dbReference type="SUPFAM" id="SSF51182">
    <property type="entry name" value="RmlC-like cupins"/>
    <property type="match status" value="1"/>
</dbReference>
<dbReference type="EMBL" id="LCCC01000017">
    <property type="protein sequence ID" value="KKS23880.1"/>
    <property type="molecule type" value="Genomic_DNA"/>
</dbReference>
<comment type="caution">
    <text evidence="2">The sequence shown here is derived from an EMBL/GenBank/DDBJ whole genome shotgun (WGS) entry which is preliminary data.</text>
</comment>
<dbReference type="GO" id="GO:0005976">
    <property type="term" value="P:polysaccharide metabolic process"/>
    <property type="evidence" value="ECO:0007669"/>
    <property type="project" value="InterPro"/>
</dbReference>
<name>A0A0G0XG58_9BACT</name>
<reference evidence="2 3" key="1">
    <citation type="journal article" date="2015" name="Nature">
        <title>rRNA introns, odd ribosomes, and small enigmatic genomes across a large radiation of phyla.</title>
        <authorList>
            <person name="Brown C.T."/>
            <person name="Hug L.A."/>
            <person name="Thomas B.C."/>
            <person name="Sharon I."/>
            <person name="Castelle C.J."/>
            <person name="Singh A."/>
            <person name="Wilkins M.J."/>
            <person name="Williams K.H."/>
            <person name="Banfield J.F."/>
        </authorList>
    </citation>
    <scope>NUCLEOTIDE SEQUENCE [LARGE SCALE GENOMIC DNA]</scope>
</reference>
<accession>A0A0G0XG58</accession>